<sequence length="313" mass="34350">MSTTSFSRRDSLKLLGASVGLSLLPGQTQAEPVVAPGPLTYCLNLSTIRGHKLGFVKELEVASKAGFRSVEIWMDTLQNYLKEGGTVQDARKRISDLGLKIENAIGFATWIVDDDTTRNKGLEQLKQEMELLAQIGCHRTAAPPMGATEQPGLDLKKAAERYRTILELGEKTTVMPQLEMWGFSKNLSRVSEVMYVALESGHPKARVLLDVYHLYKGGSSIESLALVGKPALEIFHVNDYAADMPVATITDADRIYTGDGVAPIRKILQAVKAPDRPLVISFEVFNKKYYTQEPLLVAQTALNKMKAVTKGIG</sequence>
<dbReference type="InterPro" id="IPR036237">
    <property type="entry name" value="Xyl_isomerase-like_sf"/>
</dbReference>
<dbReference type="EMBL" id="PYFT01000001">
    <property type="protein sequence ID" value="PSR53391.1"/>
    <property type="molecule type" value="Genomic_DNA"/>
</dbReference>
<accession>A0A2T2YCZ0</accession>
<dbReference type="GO" id="GO:0016853">
    <property type="term" value="F:isomerase activity"/>
    <property type="evidence" value="ECO:0007669"/>
    <property type="project" value="UniProtKB-KW"/>
</dbReference>
<dbReference type="PROSITE" id="PS51318">
    <property type="entry name" value="TAT"/>
    <property type="match status" value="1"/>
</dbReference>
<dbReference type="Gene3D" id="3.20.20.150">
    <property type="entry name" value="Divalent-metal-dependent TIM barrel enzymes"/>
    <property type="match status" value="1"/>
</dbReference>
<dbReference type="RefSeq" id="WP_106927973.1">
    <property type="nucleotide sequence ID" value="NZ_PYFT01000001.1"/>
</dbReference>
<protein>
    <submittedName>
        <fullName evidence="2">Xylose isomerase</fullName>
    </submittedName>
</protein>
<dbReference type="PANTHER" id="PTHR12110:SF48">
    <property type="entry name" value="BLL3656 PROTEIN"/>
    <property type="match status" value="1"/>
</dbReference>
<organism evidence="2 3">
    <name type="scientific">Adhaeribacter arboris</name>
    <dbReference type="NCBI Taxonomy" id="2072846"/>
    <lineage>
        <taxon>Bacteria</taxon>
        <taxon>Pseudomonadati</taxon>
        <taxon>Bacteroidota</taxon>
        <taxon>Cytophagia</taxon>
        <taxon>Cytophagales</taxon>
        <taxon>Hymenobacteraceae</taxon>
        <taxon>Adhaeribacter</taxon>
    </lineage>
</organism>
<dbReference type="InterPro" id="IPR006311">
    <property type="entry name" value="TAT_signal"/>
</dbReference>
<dbReference type="AlphaFoldDB" id="A0A2T2YCZ0"/>
<name>A0A2T2YCZ0_9BACT</name>
<gene>
    <name evidence="2" type="ORF">AHMF7605_07550</name>
</gene>
<dbReference type="PANTHER" id="PTHR12110">
    <property type="entry name" value="HYDROXYPYRUVATE ISOMERASE"/>
    <property type="match status" value="1"/>
</dbReference>
<keyword evidence="3" id="KW-1185">Reference proteome</keyword>
<dbReference type="InterPro" id="IPR050312">
    <property type="entry name" value="IolE/XylAMocC-like"/>
</dbReference>
<dbReference type="SUPFAM" id="SSF51658">
    <property type="entry name" value="Xylose isomerase-like"/>
    <property type="match status" value="1"/>
</dbReference>
<feature type="domain" description="Xylose isomerase-like TIM barrel" evidence="1">
    <location>
        <begin position="60"/>
        <end position="301"/>
    </location>
</feature>
<evidence type="ECO:0000313" key="3">
    <source>
        <dbReference type="Proteomes" id="UP000240357"/>
    </source>
</evidence>
<proteinExistence type="predicted"/>
<comment type="caution">
    <text evidence="2">The sequence shown here is derived from an EMBL/GenBank/DDBJ whole genome shotgun (WGS) entry which is preliminary data.</text>
</comment>
<dbReference type="InterPro" id="IPR013022">
    <property type="entry name" value="Xyl_isomerase-like_TIM-brl"/>
</dbReference>
<evidence type="ECO:0000313" key="2">
    <source>
        <dbReference type="EMBL" id="PSR53391.1"/>
    </source>
</evidence>
<reference evidence="2 3" key="1">
    <citation type="submission" date="2018-03" db="EMBL/GenBank/DDBJ databases">
        <title>Adhaeribacter sp. HMF7605 Genome sequencing and assembly.</title>
        <authorList>
            <person name="Kang H."/>
            <person name="Kang J."/>
            <person name="Cha I."/>
            <person name="Kim H."/>
            <person name="Joh K."/>
        </authorList>
    </citation>
    <scope>NUCLEOTIDE SEQUENCE [LARGE SCALE GENOMIC DNA]</scope>
    <source>
        <strain evidence="2 3">HMF7605</strain>
    </source>
</reference>
<dbReference type="Pfam" id="PF01261">
    <property type="entry name" value="AP_endonuc_2"/>
    <property type="match status" value="1"/>
</dbReference>
<dbReference type="OrthoDB" id="930834at2"/>
<keyword evidence="2" id="KW-0413">Isomerase</keyword>
<dbReference type="Proteomes" id="UP000240357">
    <property type="component" value="Unassembled WGS sequence"/>
</dbReference>
<evidence type="ECO:0000259" key="1">
    <source>
        <dbReference type="Pfam" id="PF01261"/>
    </source>
</evidence>